<dbReference type="NCBIfam" id="TIGR03592">
    <property type="entry name" value="yidC_oxa1_cterm"/>
    <property type="match status" value="1"/>
</dbReference>
<dbReference type="AlphaFoldDB" id="A0A9P8AHE7"/>
<dbReference type="EMBL" id="JAHMUF010000018">
    <property type="protein sequence ID" value="KAG7192432.1"/>
    <property type="molecule type" value="Genomic_DNA"/>
</dbReference>
<feature type="domain" description="Membrane insertase YidC/Oxa/ALB C-terminal" evidence="11">
    <location>
        <begin position="127"/>
        <end position="314"/>
    </location>
</feature>
<gene>
    <name evidence="12" type="primary">OXA1</name>
    <name evidence="12" type="ORF">KQ657_001833</name>
</gene>
<evidence type="ECO:0000256" key="4">
    <source>
        <dbReference type="ARBA" id="ARBA00022792"/>
    </source>
</evidence>
<evidence type="ECO:0000259" key="11">
    <source>
        <dbReference type="Pfam" id="PF02096"/>
    </source>
</evidence>
<dbReference type="GeneID" id="66115207"/>
<dbReference type="InterPro" id="IPR001708">
    <property type="entry name" value="YidC/ALB3/OXA1/COX18"/>
</dbReference>
<reference evidence="12" key="1">
    <citation type="submission" date="2021-03" db="EMBL/GenBank/DDBJ databases">
        <authorList>
            <person name="Palmer J.M."/>
        </authorList>
    </citation>
    <scope>NUCLEOTIDE SEQUENCE</scope>
    <source>
        <strain evidence="12">ARV_011</strain>
    </source>
</reference>
<dbReference type="CDD" id="cd20069">
    <property type="entry name" value="5TM_Oxa1-like"/>
    <property type="match status" value="1"/>
</dbReference>
<feature type="transmembrane region" description="Helical" evidence="10">
    <location>
        <begin position="196"/>
        <end position="217"/>
    </location>
</feature>
<dbReference type="Pfam" id="PF02096">
    <property type="entry name" value="60KD_IMP"/>
    <property type="match status" value="1"/>
</dbReference>
<dbReference type="PANTHER" id="PTHR12428:SF66">
    <property type="entry name" value="MITOCHONDRIAL INNER MEMBRANE PROTEIN OXA1L"/>
    <property type="match status" value="1"/>
</dbReference>
<dbReference type="GO" id="GO:0032977">
    <property type="term" value="F:membrane insertase activity"/>
    <property type="evidence" value="ECO:0007669"/>
    <property type="project" value="InterPro"/>
</dbReference>
<evidence type="ECO:0000256" key="5">
    <source>
        <dbReference type="ARBA" id="ARBA00022946"/>
    </source>
</evidence>
<accession>A0A9P8AHE7</accession>
<evidence type="ECO:0000256" key="6">
    <source>
        <dbReference type="ARBA" id="ARBA00022989"/>
    </source>
</evidence>
<comment type="caution">
    <text evidence="12">The sequence shown here is derived from an EMBL/GenBank/DDBJ whole genome shotgun (WGS) entry which is preliminary data.</text>
</comment>
<evidence type="ECO:0000256" key="3">
    <source>
        <dbReference type="ARBA" id="ARBA00022692"/>
    </source>
</evidence>
<evidence type="ECO:0000313" key="12">
    <source>
        <dbReference type="EMBL" id="KAG7192432.1"/>
    </source>
</evidence>
<name>A0A9P8AHE7_9ASCO</name>
<dbReference type="GO" id="GO:0005743">
    <property type="term" value="C:mitochondrial inner membrane"/>
    <property type="evidence" value="ECO:0007669"/>
    <property type="project" value="UniProtKB-SubCell"/>
</dbReference>
<keyword evidence="8 10" id="KW-0472">Membrane</keyword>
<dbReference type="PANTHER" id="PTHR12428">
    <property type="entry name" value="OXA1"/>
    <property type="match status" value="1"/>
</dbReference>
<organism evidence="12 13">
    <name type="scientific">Scheffersomyces spartinae</name>
    <dbReference type="NCBI Taxonomy" id="45513"/>
    <lineage>
        <taxon>Eukaryota</taxon>
        <taxon>Fungi</taxon>
        <taxon>Dikarya</taxon>
        <taxon>Ascomycota</taxon>
        <taxon>Saccharomycotina</taxon>
        <taxon>Pichiomycetes</taxon>
        <taxon>Debaryomycetaceae</taxon>
        <taxon>Scheffersomyces</taxon>
    </lineage>
</organism>
<keyword evidence="7" id="KW-0496">Mitochondrion</keyword>
<comment type="subcellular location">
    <subcellularLocation>
        <location evidence="9">Membrane</location>
        <topology evidence="9">Multi-pass membrane protein</topology>
    </subcellularLocation>
    <subcellularLocation>
        <location evidence="1">Mitochondrion inner membrane</location>
        <topology evidence="1">Multi-pass membrane protein</topology>
    </subcellularLocation>
</comment>
<evidence type="ECO:0000256" key="1">
    <source>
        <dbReference type="ARBA" id="ARBA00004448"/>
    </source>
</evidence>
<comment type="similarity">
    <text evidence="2 9">Belongs to the OXA1/ALB3/YidC family.</text>
</comment>
<evidence type="ECO:0000256" key="9">
    <source>
        <dbReference type="RuleBase" id="RU003945"/>
    </source>
</evidence>
<dbReference type="InterPro" id="IPR028055">
    <property type="entry name" value="YidC/Oxa/ALB_C"/>
</dbReference>
<dbReference type="OrthoDB" id="2148490at2759"/>
<evidence type="ECO:0000256" key="10">
    <source>
        <dbReference type="SAM" id="Phobius"/>
    </source>
</evidence>
<dbReference type="Proteomes" id="UP000790833">
    <property type="component" value="Unassembled WGS sequence"/>
</dbReference>
<dbReference type="RefSeq" id="XP_043047982.1">
    <property type="nucleotide sequence ID" value="XM_043192614.1"/>
</dbReference>
<evidence type="ECO:0000256" key="7">
    <source>
        <dbReference type="ARBA" id="ARBA00023128"/>
    </source>
</evidence>
<evidence type="ECO:0000256" key="2">
    <source>
        <dbReference type="ARBA" id="ARBA00009877"/>
    </source>
</evidence>
<keyword evidence="4" id="KW-0999">Mitochondrion inner membrane</keyword>
<evidence type="ECO:0000256" key="8">
    <source>
        <dbReference type="ARBA" id="ARBA00023136"/>
    </source>
</evidence>
<keyword evidence="13" id="KW-1185">Reference proteome</keyword>
<protein>
    <submittedName>
        <fullName evidence="12">Mitochondrial inner membrane protein oxa1</fullName>
    </submittedName>
</protein>
<proteinExistence type="inferred from homology"/>
<keyword evidence="5" id="KW-0809">Transit peptide</keyword>
<sequence length="387" mass="42769">MNSNIFLRLLVRGGPRPLHTGVRFMTPTVHYMKPVSPLVTMFGTKRFNSTSVSAATAVPAVDSAGASSEIVTSLPSLAEIPSKVVSTVSPDQIGYLESLDIVLGYTYPSDIAGRLLEALHISAGLPWWASIMVACIVVRLALVPMYVKMTRNMAKLSHIRPELDVISEKMSSGDQRAMQLATMERKKLFKENDIKMRYSLTPLINLPVTIGFYRVILRMAEYPVSGFTSEGILWFQNLAAVDSVLGLQIITACLIAALVKFGGEAGASTMSPPIKKVMMAAPFASIFITYNFSAGVVWYFAVSAFFSAFQSALFRSPAFRKWANLPAITNRPPLPGSKPQPTTIMEWLKKQQENSHKKSLASSEYLSKKLDNIEKRKQDSHNFIKKH</sequence>
<feature type="transmembrane region" description="Helical" evidence="10">
    <location>
        <begin position="125"/>
        <end position="147"/>
    </location>
</feature>
<evidence type="ECO:0000313" key="13">
    <source>
        <dbReference type="Proteomes" id="UP000790833"/>
    </source>
</evidence>
<keyword evidence="3 9" id="KW-0812">Transmembrane</keyword>
<keyword evidence="6 10" id="KW-1133">Transmembrane helix</keyword>
<dbReference type="GO" id="GO:0032979">
    <property type="term" value="P:protein insertion into mitochondrial inner membrane from matrix"/>
    <property type="evidence" value="ECO:0007669"/>
    <property type="project" value="TreeGrafter"/>
</dbReference>
<feature type="transmembrane region" description="Helical" evidence="10">
    <location>
        <begin position="237"/>
        <end position="261"/>
    </location>
</feature>